<protein>
    <submittedName>
        <fullName evidence="1">Uncharacterized protein</fullName>
    </submittedName>
</protein>
<dbReference type="Proteomes" id="UP000886653">
    <property type="component" value="Unassembled WGS sequence"/>
</dbReference>
<dbReference type="EMBL" id="MU167457">
    <property type="protein sequence ID" value="KAG0140286.1"/>
    <property type="molecule type" value="Genomic_DNA"/>
</dbReference>
<proteinExistence type="predicted"/>
<comment type="caution">
    <text evidence="1">The sequence shown here is derived from an EMBL/GenBank/DDBJ whole genome shotgun (WGS) entry which is preliminary data.</text>
</comment>
<sequence length="108" mass="11772">MANYLTLGCSSTLAALLGYNRTTVPHLETIGCTYVNANWGEVLKTISRLCYTLPWLPNSLDIQKTDKCHNIDVSCRIYGTWNSVQGSSMATLLSGGFDRGYGTCATVL</sequence>
<reference evidence="1" key="1">
    <citation type="submission" date="2013-11" db="EMBL/GenBank/DDBJ databases">
        <title>Genome sequence of the fusiform rust pathogen reveals effectors for host alternation and coevolution with pine.</title>
        <authorList>
            <consortium name="DOE Joint Genome Institute"/>
            <person name="Smith K."/>
            <person name="Pendleton A."/>
            <person name="Kubisiak T."/>
            <person name="Anderson C."/>
            <person name="Salamov A."/>
            <person name="Aerts A."/>
            <person name="Riley R."/>
            <person name="Clum A."/>
            <person name="Lindquist E."/>
            <person name="Ence D."/>
            <person name="Campbell M."/>
            <person name="Kronenberg Z."/>
            <person name="Feau N."/>
            <person name="Dhillon B."/>
            <person name="Hamelin R."/>
            <person name="Burleigh J."/>
            <person name="Smith J."/>
            <person name="Yandell M."/>
            <person name="Nelson C."/>
            <person name="Grigoriev I."/>
            <person name="Davis J."/>
        </authorList>
    </citation>
    <scope>NUCLEOTIDE SEQUENCE</scope>
    <source>
        <strain evidence="1">G11</strain>
    </source>
</reference>
<keyword evidence="2" id="KW-1185">Reference proteome</keyword>
<dbReference type="AlphaFoldDB" id="A0A9P6T5Z7"/>
<accession>A0A9P6T5Z7</accession>
<evidence type="ECO:0000313" key="2">
    <source>
        <dbReference type="Proteomes" id="UP000886653"/>
    </source>
</evidence>
<gene>
    <name evidence="1" type="ORF">CROQUDRAFT_691621</name>
</gene>
<evidence type="ECO:0000313" key="1">
    <source>
        <dbReference type="EMBL" id="KAG0140286.1"/>
    </source>
</evidence>
<name>A0A9P6T5Z7_9BASI</name>
<organism evidence="1 2">
    <name type="scientific">Cronartium quercuum f. sp. fusiforme G11</name>
    <dbReference type="NCBI Taxonomy" id="708437"/>
    <lineage>
        <taxon>Eukaryota</taxon>
        <taxon>Fungi</taxon>
        <taxon>Dikarya</taxon>
        <taxon>Basidiomycota</taxon>
        <taxon>Pucciniomycotina</taxon>
        <taxon>Pucciniomycetes</taxon>
        <taxon>Pucciniales</taxon>
        <taxon>Coleosporiaceae</taxon>
        <taxon>Cronartium</taxon>
    </lineage>
</organism>